<organism evidence="2 3">
    <name type="scientific">Roseateles agri</name>
    <dbReference type="NCBI Taxonomy" id="3098619"/>
    <lineage>
        <taxon>Bacteria</taxon>
        <taxon>Pseudomonadati</taxon>
        <taxon>Pseudomonadota</taxon>
        <taxon>Betaproteobacteria</taxon>
        <taxon>Burkholderiales</taxon>
        <taxon>Sphaerotilaceae</taxon>
        <taxon>Roseateles</taxon>
    </lineage>
</organism>
<protein>
    <submittedName>
        <fullName evidence="2">Amidase family protein</fullName>
    </submittedName>
</protein>
<dbReference type="PANTHER" id="PTHR43372">
    <property type="entry name" value="FATTY-ACID AMIDE HYDROLASE"/>
    <property type="match status" value="1"/>
</dbReference>
<proteinExistence type="predicted"/>
<name>A0ABU5DEE0_9BURK</name>
<evidence type="ECO:0000313" key="3">
    <source>
        <dbReference type="Proteomes" id="UP001285263"/>
    </source>
</evidence>
<dbReference type="RefSeq" id="WP_320421410.1">
    <property type="nucleotide sequence ID" value="NZ_JAXCLA010000001.1"/>
</dbReference>
<gene>
    <name evidence="2" type="ORF">SNE35_03330</name>
</gene>
<dbReference type="Proteomes" id="UP001285263">
    <property type="component" value="Unassembled WGS sequence"/>
</dbReference>
<dbReference type="InterPro" id="IPR023631">
    <property type="entry name" value="Amidase_dom"/>
</dbReference>
<dbReference type="Gene3D" id="3.90.1300.10">
    <property type="entry name" value="Amidase signature (AS) domain"/>
    <property type="match status" value="1"/>
</dbReference>
<feature type="domain" description="Amidase" evidence="1">
    <location>
        <begin position="33"/>
        <end position="449"/>
    </location>
</feature>
<sequence>MKRDVELWRLPATELAQWVRLRKVSAREAAVDALKRLDEVNPRINAVVAHRPEQVLAQADEVDRRIGRGEDVGPLAGVPVTVKINVDMAGFPTTNGTHLQRDFIAKVNSPAVENLVRAGAVLLGRSNAPTFALRWFTSNSLDGATRNPRSSALTPGGSSGGGAAAVTAGIGQLAVGTDIGGSLRYPAYACGIHGLRPTLGRVPAYNASSPERPIGPQMMSSTGLMARTIDDLRVGLAAMAAPDLRDPWWVPVPLEGPETPRVAAMCLRPGGMEIDEHVEAAMLDAARRLSDAGWTVTEIDDVPMMREAADVQMHLWLGDGFANLVNAAQRDGDAAALAVVNAVRGMAEALPGDVVSRALVLRTTVQRAWRLFFTEYPVLLLPVSGELPFPDGLDLQGQAGFERVWRAQLPMRAPPALGLPGLAVSTNLVGSVPVGVQIVASHYREDLCLLAGKAIEARGTPASPIDPLV</sequence>
<accession>A0ABU5DEE0</accession>
<evidence type="ECO:0000313" key="2">
    <source>
        <dbReference type="EMBL" id="MDY0743517.1"/>
    </source>
</evidence>
<dbReference type="PANTHER" id="PTHR43372:SF4">
    <property type="entry name" value="FATTY-ACID AMIDE HYDROLASE 2"/>
    <property type="match status" value="1"/>
</dbReference>
<dbReference type="EMBL" id="JAXCLA010000001">
    <property type="protein sequence ID" value="MDY0743517.1"/>
    <property type="molecule type" value="Genomic_DNA"/>
</dbReference>
<dbReference type="Pfam" id="PF01425">
    <property type="entry name" value="Amidase"/>
    <property type="match status" value="1"/>
</dbReference>
<dbReference type="InterPro" id="IPR036928">
    <property type="entry name" value="AS_sf"/>
</dbReference>
<keyword evidence="3" id="KW-1185">Reference proteome</keyword>
<dbReference type="InterPro" id="IPR052739">
    <property type="entry name" value="FAAH2"/>
</dbReference>
<evidence type="ECO:0000259" key="1">
    <source>
        <dbReference type="Pfam" id="PF01425"/>
    </source>
</evidence>
<dbReference type="SUPFAM" id="SSF75304">
    <property type="entry name" value="Amidase signature (AS) enzymes"/>
    <property type="match status" value="1"/>
</dbReference>
<comment type="caution">
    <text evidence="2">The sequence shown here is derived from an EMBL/GenBank/DDBJ whole genome shotgun (WGS) entry which is preliminary data.</text>
</comment>
<reference evidence="2 3" key="1">
    <citation type="submission" date="2023-11" db="EMBL/GenBank/DDBJ databases">
        <title>Paucibacter sp. nov., isolated from fresh soil in Korea.</title>
        <authorList>
            <person name="Le N.T.T."/>
        </authorList>
    </citation>
    <scope>NUCLEOTIDE SEQUENCE [LARGE SCALE GENOMIC DNA]</scope>
    <source>
        <strain evidence="2 3">R3-3</strain>
    </source>
</reference>
<dbReference type="NCBIfam" id="NF005687">
    <property type="entry name" value="PRK07487.1"/>
    <property type="match status" value="1"/>
</dbReference>